<keyword evidence="7" id="KW-1185">Reference proteome</keyword>
<comment type="caution">
    <text evidence="6">The sequence shown here is derived from an EMBL/GenBank/DDBJ whole genome shotgun (WGS) entry which is preliminary data.</text>
</comment>
<evidence type="ECO:0000259" key="5">
    <source>
        <dbReference type="PROSITE" id="PS50977"/>
    </source>
</evidence>
<dbReference type="RefSeq" id="WP_168911307.1">
    <property type="nucleotide sequence ID" value="NZ_JABACI010000001.1"/>
</dbReference>
<accession>A0ABX1K744</accession>
<name>A0ABX1K744_9MICO</name>
<dbReference type="Proteomes" id="UP001429745">
    <property type="component" value="Unassembled WGS sequence"/>
</dbReference>
<dbReference type="SUPFAM" id="SSF46689">
    <property type="entry name" value="Homeodomain-like"/>
    <property type="match status" value="1"/>
</dbReference>
<evidence type="ECO:0000256" key="3">
    <source>
        <dbReference type="ARBA" id="ARBA00023163"/>
    </source>
</evidence>
<dbReference type="PANTHER" id="PTHR30055:SF238">
    <property type="entry name" value="MYCOFACTOCIN BIOSYNTHESIS TRANSCRIPTIONAL REGULATOR MFTR-RELATED"/>
    <property type="match status" value="1"/>
</dbReference>
<feature type="DNA-binding region" description="H-T-H motif" evidence="4">
    <location>
        <begin position="40"/>
        <end position="59"/>
    </location>
</feature>
<sequence>MHSVTESATPTRERRRAETTRILVSLARQATAAAGLNGFTIEELCEQAGISRRTFFNYFASKEDAVLGIPLHTDDAEANALFVGMRPRTAPGTLSASLLTDLAALIEGRWAALEFDQASAHELMAAAEREPRLVTHMLERHHEDEKKDVALVARREGLSEDDPRAAAAVQIVGHLARLAVPASLDPDDPRTFAEVLEASLDAAREVFATQSPSS</sequence>
<protein>
    <submittedName>
        <fullName evidence="6">TetR family transcriptional regulator</fullName>
    </submittedName>
</protein>
<dbReference type="InterPro" id="IPR009057">
    <property type="entry name" value="Homeodomain-like_sf"/>
</dbReference>
<dbReference type="InterPro" id="IPR050109">
    <property type="entry name" value="HTH-type_TetR-like_transc_reg"/>
</dbReference>
<keyword evidence="3" id="KW-0804">Transcription</keyword>
<keyword evidence="1" id="KW-0805">Transcription regulation</keyword>
<dbReference type="InterPro" id="IPR023772">
    <property type="entry name" value="DNA-bd_HTH_TetR-type_CS"/>
</dbReference>
<proteinExistence type="predicted"/>
<evidence type="ECO:0000256" key="4">
    <source>
        <dbReference type="PROSITE-ProRule" id="PRU00335"/>
    </source>
</evidence>
<feature type="domain" description="HTH tetR-type" evidence="5">
    <location>
        <begin position="17"/>
        <end position="77"/>
    </location>
</feature>
<keyword evidence="2 4" id="KW-0238">DNA-binding</keyword>
<evidence type="ECO:0000256" key="1">
    <source>
        <dbReference type="ARBA" id="ARBA00023015"/>
    </source>
</evidence>
<dbReference type="PROSITE" id="PS01081">
    <property type="entry name" value="HTH_TETR_1"/>
    <property type="match status" value="1"/>
</dbReference>
<evidence type="ECO:0000313" key="7">
    <source>
        <dbReference type="Proteomes" id="UP001429745"/>
    </source>
</evidence>
<gene>
    <name evidence="6" type="ORF">HF576_03145</name>
</gene>
<dbReference type="InterPro" id="IPR001647">
    <property type="entry name" value="HTH_TetR"/>
</dbReference>
<dbReference type="PANTHER" id="PTHR30055">
    <property type="entry name" value="HTH-TYPE TRANSCRIPTIONAL REGULATOR RUTR"/>
    <property type="match status" value="1"/>
</dbReference>
<dbReference type="Pfam" id="PF00440">
    <property type="entry name" value="TetR_N"/>
    <property type="match status" value="1"/>
</dbReference>
<evidence type="ECO:0000256" key="2">
    <source>
        <dbReference type="ARBA" id="ARBA00023125"/>
    </source>
</evidence>
<dbReference type="Gene3D" id="1.10.357.10">
    <property type="entry name" value="Tetracycline Repressor, domain 2"/>
    <property type="match status" value="1"/>
</dbReference>
<evidence type="ECO:0000313" key="6">
    <source>
        <dbReference type="EMBL" id="NLP82832.1"/>
    </source>
</evidence>
<reference evidence="6 7" key="1">
    <citation type="submission" date="2020-04" db="EMBL/GenBank/DDBJ databases">
        <title>CFH 90308 Microbacterium sp.</title>
        <authorList>
            <person name="Nie G."/>
            <person name="Ming H."/>
            <person name="Xia T."/>
        </authorList>
    </citation>
    <scope>NUCLEOTIDE SEQUENCE [LARGE SCALE GENOMIC DNA]</scope>
    <source>
        <strain evidence="6 7">CFH 90308</strain>
    </source>
</reference>
<dbReference type="PROSITE" id="PS50977">
    <property type="entry name" value="HTH_TETR_2"/>
    <property type="match status" value="1"/>
</dbReference>
<dbReference type="EMBL" id="JABACI010000001">
    <property type="protein sequence ID" value="NLP82832.1"/>
    <property type="molecule type" value="Genomic_DNA"/>
</dbReference>
<organism evidence="6 7">
    <name type="scientific">Microbacterium salsuginis</name>
    <dbReference type="NCBI Taxonomy" id="2722803"/>
    <lineage>
        <taxon>Bacteria</taxon>
        <taxon>Bacillati</taxon>
        <taxon>Actinomycetota</taxon>
        <taxon>Actinomycetes</taxon>
        <taxon>Micrococcales</taxon>
        <taxon>Microbacteriaceae</taxon>
        <taxon>Microbacterium</taxon>
    </lineage>
</organism>